<evidence type="ECO:0000256" key="12">
    <source>
        <dbReference type="SAM" id="Phobius"/>
    </source>
</evidence>
<dbReference type="GO" id="GO:0008496">
    <property type="term" value="F:mannan endo-1,6-alpha-mannosidase activity"/>
    <property type="evidence" value="ECO:0007669"/>
    <property type="project" value="UniProtKB-UniRule"/>
</dbReference>
<dbReference type="InterPro" id="IPR014480">
    <property type="entry name" value="Mannan-1_6-alpha_mannosidase"/>
</dbReference>
<dbReference type="PANTHER" id="PTHR12145">
    <property type="entry name" value="MANNAN ENDO-1,6-ALPHA-MANNOSIDASE DCW1"/>
    <property type="match status" value="1"/>
</dbReference>
<dbReference type="Gene3D" id="1.50.10.20">
    <property type="match status" value="1"/>
</dbReference>
<feature type="transmembrane region" description="Helical" evidence="12">
    <location>
        <begin position="438"/>
        <end position="459"/>
    </location>
</feature>
<dbReference type="FunFam" id="1.50.10.20:FF:000006">
    <property type="entry name" value="Mannan endo-1,6-alpha-mannosidase"/>
    <property type="match status" value="1"/>
</dbReference>
<comment type="catalytic activity">
    <reaction evidence="1 10">
        <text>Random hydrolysis of (1-&gt;6)-alpha-D-mannosidic linkages in unbranched (1-&gt;6)-mannans.</text>
        <dbReference type="EC" id="3.2.1.101"/>
    </reaction>
</comment>
<protein>
    <recommendedName>
        <fullName evidence="4 10">Mannan endo-1,6-alpha-mannosidase</fullName>
        <ecNumber evidence="4 10">3.2.1.101</ecNumber>
    </recommendedName>
</protein>
<keyword evidence="7 12" id="KW-0472">Membrane</keyword>
<evidence type="ECO:0000256" key="3">
    <source>
        <dbReference type="ARBA" id="ARBA00009699"/>
    </source>
</evidence>
<evidence type="ECO:0000313" key="15">
    <source>
        <dbReference type="Proteomes" id="UP001172673"/>
    </source>
</evidence>
<evidence type="ECO:0000256" key="10">
    <source>
        <dbReference type="PIRNR" id="PIRNR016302"/>
    </source>
</evidence>
<evidence type="ECO:0000256" key="1">
    <source>
        <dbReference type="ARBA" id="ARBA00001452"/>
    </source>
</evidence>
<evidence type="ECO:0000313" key="14">
    <source>
        <dbReference type="EMBL" id="KAJ9611988.1"/>
    </source>
</evidence>
<proteinExistence type="inferred from homology"/>
<evidence type="ECO:0000256" key="13">
    <source>
        <dbReference type="SAM" id="SignalP"/>
    </source>
</evidence>
<dbReference type="GO" id="GO:0012505">
    <property type="term" value="C:endomembrane system"/>
    <property type="evidence" value="ECO:0007669"/>
    <property type="project" value="UniProtKB-SubCell"/>
</dbReference>
<sequence length="460" mass="50192">MKPFRRRSILQTALPALLFTQNVLALDLDLSSTDSIKGTAKIIADEMVTYYTGYRPGDVPGNLPAPYYWWEAGAMFGALIDYWYFTGDDSFNEITTQAMLHQVGPNNDFMPPNQTKTEGNDDQAFWGMAALSAAENVFPNPPSDQPQWLALAQAVFNTQAPRWDTSTCAGGLRWQIFAFNNGYNYKNTISNGCFFNMGARLAVYTGNQTYFDWAERMWDWVSAIGLRDAQYNFYDGSDDTLNCTELDHIQWTYNAGTFLVGAANMYNYTNGSSVWEGHLNGIIAQLKVFMEGQIMKESACEGVNPDGSDTCNVDQLSFKAYLARWIAATIVRAPFTYPLLKPILEQSAAAAAATCTGGVNGTSCGTKWWKGAMYDGATGVGQQMCALEVIQSNLIVEVDGPVTEGTGGTSQGNPEAGGSSPIGPDDLHKHDVTATDKAGAGILTVLIVFFVVGGAWWLIL</sequence>
<dbReference type="EMBL" id="JAPDRK010000005">
    <property type="protein sequence ID" value="KAJ9611988.1"/>
    <property type="molecule type" value="Genomic_DNA"/>
</dbReference>
<dbReference type="GO" id="GO:0009272">
    <property type="term" value="P:fungal-type cell wall biogenesis"/>
    <property type="evidence" value="ECO:0007669"/>
    <property type="project" value="TreeGrafter"/>
</dbReference>
<evidence type="ECO:0000256" key="8">
    <source>
        <dbReference type="ARBA" id="ARBA00023180"/>
    </source>
</evidence>
<feature type="signal peptide" evidence="13">
    <location>
        <begin position="1"/>
        <end position="25"/>
    </location>
</feature>
<keyword evidence="6 10" id="KW-0378">Hydrolase</keyword>
<organism evidence="14 15">
    <name type="scientific">Cladophialophora chaetospira</name>
    <dbReference type="NCBI Taxonomy" id="386627"/>
    <lineage>
        <taxon>Eukaryota</taxon>
        <taxon>Fungi</taxon>
        <taxon>Dikarya</taxon>
        <taxon>Ascomycota</taxon>
        <taxon>Pezizomycotina</taxon>
        <taxon>Eurotiomycetes</taxon>
        <taxon>Chaetothyriomycetidae</taxon>
        <taxon>Chaetothyriales</taxon>
        <taxon>Herpotrichiellaceae</taxon>
        <taxon>Cladophialophora</taxon>
    </lineage>
</organism>
<dbReference type="SUPFAM" id="SSF48208">
    <property type="entry name" value="Six-hairpin glycosidases"/>
    <property type="match status" value="1"/>
</dbReference>
<feature type="region of interest" description="Disordered" evidence="11">
    <location>
        <begin position="401"/>
        <end position="430"/>
    </location>
</feature>
<comment type="caution">
    <text evidence="14">The sequence shown here is derived from an EMBL/GenBank/DDBJ whole genome shotgun (WGS) entry which is preliminary data.</text>
</comment>
<name>A0AA39CL82_9EURO</name>
<dbReference type="GO" id="GO:0016052">
    <property type="term" value="P:carbohydrate catabolic process"/>
    <property type="evidence" value="ECO:0007669"/>
    <property type="project" value="InterPro"/>
</dbReference>
<dbReference type="InterPro" id="IPR008928">
    <property type="entry name" value="6-hairpin_glycosidase_sf"/>
</dbReference>
<evidence type="ECO:0000256" key="6">
    <source>
        <dbReference type="ARBA" id="ARBA00022801"/>
    </source>
</evidence>
<keyword evidence="9 10" id="KW-0326">Glycosidase</keyword>
<comment type="similarity">
    <text evidence="3 10">Belongs to the glycosyl hydrolase 76 family.</text>
</comment>
<dbReference type="PIRSF" id="PIRSF016302">
    <property type="entry name" value="Man_a_manosd"/>
    <property type="match status" value="1"/>
</dbReference>
<gene>
    <name evidence="14" type="ORF">H2200_003583</name>
</gene>
<evidence type="ECO:0000256" key="5">
    <source>
        <dbReference type="ARBA" id="ARBA00022729"/>
    </source>
</evidence>
<keyword evidence="12" id="KW-0812">Transmembrane</keyword>
<evidence type="ECO:0000256" key="4">
    <source>
        <dbReference type="ARBA" id="ARBA00012350"/>
    </source>
</evidence>
<comment type="subcellular location">
    <subcellularLocation>
        <location evidence="2">Endomembrane system</location>
    </subcellularLocation>
</comment>
<evidence type="ECO:0000256" key="2">
    <source>
        <dbReference type="ARBA" id="ARBA00004308"/>
    </source>
</evidence>
<dbReference type="Pfam" id="PF03663">
    <property type="entry name" value="Glyco_hydro_76"/>
    <property type="match status" value="1"/>
</dbReference>
<dbReference type="AlphaFoldDB" id="A0AA39CL82"/>
<dbReference type="PANTHER" id="PTHR12145:SF41">
    <property type="entry name" value="MANNAN ENDO-1,6-ALPHA-MANNOSIDASE"/>
    <property type="match status" value="1"/>
</dbReference>
<feature type="chain" id="PRO_5041437979" description="Mannan endo-1,6-alpha-mannosidase" evidence="13">
    <location>
        <begin position="26"/>
        <end position="460"/>
    </location>
</feature>
<dbReference type="InterPro" id="IPR005198">
    <property type="entry name" value="Glyco_hydro_76"/>
</dbReference>
<evidence type="ECO:0000256" key="11">
    <source>
        <dbReference type="SAM" id="MobiDB-lite"/>
    </source>
</evidence>
<keyword evidence="8" id="KW-0325">Glycoprotein</keyword>
<keyword evidence="12" id="KW-1133">Transmembrane helix</keyword>
<dbReference type="EC" id="3.2.1.101" evidence="4 10"/>
<accession>A0AA39CL82</accession>
<dbReference type="Proteomes" id="UP001172673">
    <property type="component" value="Unassembled WGS sequence"/>
</dbReference>
<evidence type="ECO:0000256" key="7">
    <source>
        <dbReference type="ARBA" id="ARBA00023136"/>
    </source>
</evidence>
<keyword evidence="5 13" id="KW-0732">Signal</keyword>
<evidence type="ECO:0000256" key="9">
    <source>
        <dbReference type="ARBA" id="ARBA00023295"/>
    </source>
</evidence>
<keyword evidence="15" id="KW-1185">Reference proteome</keyword>
<reference evidence="14" key="1">
    <citation type="submission" date="2022-10" db="EMBL/GenBank/DDBJ databases">
        <title>Culturing micro-colonial fungi from biological soil crusts in the Mojave desert and describing Neophaeococcomyces mojavensis, and introducing the new genera and species Taxawa tesnikishii.</title>
        <authorList>
            <person name="Kurbessoian T."/>
            <person name="Stajich J.E."/>
        </authorList>
    </citation>
    <scope>NUCLEOTIDE SEQUENCE</scope>
    <source>
        <strain evidence="14">TK_41</strain>
    </source>
</reference>